<reference evidence="2 3" key="1">
    <citation type="journal article" date="2019" name="Int. J. Syst. Evol. Microbiol.">
        <title>The Global Catalogue of Microorganisms (GCM) 10K type strain sequencing project: providing services to taxonomists for standard genome sequencing and annotation.</title>
        <authorList>
            <consortium name="The Broad Institute Genomics Platform"/>
            <consortium name="The Broad Institute Genome Sequencing Center for Infectious Disease"/>
            <person name="Wu L."/>
            <person name="Ma J."/>
        </authorList>
    </citation>
    <scope>NUCLEOTIDE SEQUENCE [LARGE SCALE GENOMIC DNA]</scope>
    <source>
        <strain evidence="2 3">JCM 13581</strain>
    </source>
</reference>
<protein>
    <recommendedName>
        <fullName evidence="4">ATP-binding protein</fullName>
    </recommendedName>
</protein>
<proteinExistence type="predicted"/>
<comment type="caution">
    <text evidence="2">The sequence shown here is derived from an EMBL/GenBank/DDBJ whole genome shotgun (WGS) entry which is preliminary data.</text>
</comment>
<evidence type="ECO:0000256" key="1">
    <source>
        <dbReference type="SAM" id="MobiDB-lite"/>
    </source>
</evidence>
<dbReference type="RefSeq" id="WP_344264177.1">
    <property type="nucleotide sequence ID" value="NZ_BAAAMJ010000046.1"/>
</dbReference>
<organism evidence="2 3">
    <name type="scientific">Streptomyces sodiiphilus</name>
    <dbReference type="NCBI Taxonomy" id="226217"/>
    <lineage>
        <taxon>Bacteria</taxon>
        <taxon>Bacillati</taxon>
        <taxon>Actinomycetota</taxon>
        <taxon>Actinomycetes</taxon>
        <taxon>Kitasatosporales</taxon>
        <taxon>Streptomycetaceae</taxon>
        <taxon>Streptomyces</taxon>
    </lineage>
</organism>
<dbReference type="EMBL" id="BAAAMJ010000046">
    <property type="protein sequence ID" value="GAA1927078.1"/>
    <property type="molecule type" value="Genomic_DNA"/>
</dbReference>
<name>A0ABN2PPL5_9ACTN</name>
<gene>
    <name evidence="2" type="ORF">GCM10009716_38930</name>
</gene>
<feature type="region of interest" description="Disordered" evidence="1">
    <location>
        <begin position="1"/>
        <end position="26"/>
    </location>
</feature>
<dbReference type="Gene3D" id="3.30.565.10">
    <property type="entry name" value="Histidine kinase-like ATPase, C-terminal domain"/>
    <property type="match status" value="1"/>
</dbReference>
<sequence length="208" mass="22178">MPENAFAPGPTPHSVTRHTPPTGQAGFAPHTTVAPFFPQAVPRFTQCPPPPPDLTEPSPANLVYGMTLPSATATPSVAQESAEIMLDVHAVEEAAVDPMLLLVYELTAHACRFTSAGEMVHLVVRLVEGAFQVTVHDTHAAHTHRVLATMCDRRRRSSLTDVRELVEKHQGAWGFGSAHPPAVGVCTWATLMPSPHTQAAENPGPALA</sequence>
<evidence type="ECO:0008006" key="4">
    <source>
        <dbReference type="Google" id="ProtNLM"/>
    </source>
</evidence>
<accession>A0ABN2PPL5</accession>
<feature type="compositionally biased region" description="Polar residues" evidence="1">
    <location>
        <begin position="13"/>
        <end position="22"/>
    </location>
</feature>
<keyword evidence="3" id="KW-1185">Reference proteome</keyword>
<dbReference type="Proteomes" id="UP001501303">
    <property type="component" value="Unassembled WGS sequence"/>
</dbReference>
<dbReference type="SUPFAM" id="SSF55874">
    <property type="entry name" value="ATPase domain of HSP90 chaperone/DNA topoisomerase II/histidine kinase"/>
    <property type="match status" value="1"/>
</dbReference>
<dbReference type="InterPro" id="IPR036890">
    <property type="entry name" value="HATPase_C_sf"/>
</dbReference>
<evidence type="ECO:0000313" key="3">
    <source>
        <dbReference type="Proteomes" id="UP001501303"/>
    </source>
</evidence>
<evidence type="ECO:0000313" key="2">
    <source>
        <dbReference type="EMBL" id="GAA1927078.1"/>
    </source>
</evidence>